<dbReference type="GO" id="GO:0016787">
    <property type="term" value="F:hydrolase activity"/>
    <property type="evidence" value="ECO:0007669"/>
    <property type="project" value="UniProtKB-KW"/>
</dbReference>
<dbReference type="PIRSF" id="PIRSF033490">
    <property type="entry name" value="MazF"/>
    <property type="match status" value="1"/>
</dbReference>
<gene>
    <name evidence="4" type="ORF">IPN02_01835</name>
</gene>
<keyword evidence="3" id="KW-0540">Nuclease</keyword>
<dbReference type="InterPro" id="IPR011067">
    <property type="entry name" value="Plasmid_toxin/cell-grow_inhib"/>
</dbReference>
<comment type="function">
    <text evidence="3">Toxic component of a type II toxin-antitoxin (TA) system.</text>
</comment>
<comment type="similarity">
    <text evidence="1 3">Belongs to the PemK/MazF family.</text>
</comment>
<reference evidence="4 5" key="1">
    <citation type="submission" date="2020-10" db="EMBL/GenBank/DDBJ databases">
        <title>Connecting structure to function with the recovery of over 1000 high-quality activated sludge metagenome-assembled genomes encoding full-length rRNA genes using long-read sequencing.</title>
        <authorList>
            <person name="Singleton C.M."/>
            <person name="Petriglieri F."/>
            <person name="Kristensen J.M."/>
            <person name="Kirkegaard R.H."/>
            <person name="Michaelsen T.Y."/>
            <person name="Andersen M.H."/>
            <person name="Karst S.M."/>
            <person name="Dueholm M.S."/>
            <person name="Nielsen P.H."/>
            <person name="Albertsen M."/>
        </authorList>
    </citation>
    <scope>NUCLEOTIDE SEQUENCE [LARGE SCALE GENOMIC DNA]</scope>
    <source>
        <strain evidence="4">Lyne_18-Q3-R50-59_MAXAC.006</strain>
    </source>
</reference>
<dbReference type="Pfam" id="PF02452">
    <property type="entry name" value="PemK_toxin"/>
    <property type="match status" value="1"/>
</dbReference>
<dbReference type="PANTHER" id="PTHR33988">
    <property type="entry name" value="ENDORIBONUCLEASE MAZF-RELATED"/>
    <property type="match status" value="1"/>
</dbReference>
<proteinExistence type="inferred from homology"/>
<keyword evidence="3" id="KW-0255">Endonuclease</keyword>
<dbReference type="InterPro" id="IPR003477">
    <property type="entry name" value="PemK-like"/>
</dbReference>
<organism evidence="4 5">
    <name type="scientific">Candidatus Neomicrothrix subdominans</name>
    <dbReference type="NCBI Taxonomy" id="2954438"/>
    <lineage>
        <taxon>Bacteria</taxon>
        <taxon>Bacillati</taxon>
        <taxon>Actinomycetota</taxon>
        <taxon>Acidimicrobiia</taxon>
        <taxon>Acidimicrobiales</taxon>
        <taxon>Microthrixaceae</taxon>
        <taxon>Candidatus Neomicrothrix</taxon>
    </lineage>
</organism>
<dbReference type="Gene3D" id="2.30.30.110">
    <property type="match status" value="1"/>
</dbReference>
<comment type="caution">
    <text evidence="4">The sequence shown here is derived from an EMBL/GenBank/DDBJ whole genome shotgun (WGS) entry which is preliminary data.</text>
</comment>
<dbReference type="AlphaFoldDB" id="A0A936TDH3"/>
<sequence length="119" mass="13342">MSAEPTHRRGDVWLVDLGNDPSDPEQAFMRPALIVSDDALHHPRLRMVVVVPATSRLRRLSLHAVVQPNADNGLDEASAFQAEQVRAVSSRRLVRRLGRLGVEDRHAIYDILRSILALH</sequence>
<dbReference type="GO" id="GO:0003677">
    <property type="term" value="F:DNA binding"/>
    <property type="evidence" value="ECO:0007669"/>
    <property type="project" value="InterPro"/>
</dbReference>
<dbReference type="EC" id="3.1.-.-" evidence="3"/>
<dbReference type="SUPFAM" id="SSF50118">
    <property type="entry name" value="Cell growth inhibitor/plasmid maintenance toxic component"/>
    <property type="match status" value="1"/>
</dbReference>
<dbReference type="Proteomes" id="UP000727993">
    <property type="component" value="Unassembled WGS sequence"/>
</dbReference>
<evidence type="ECO:0000256" key="2">
    <source>
        <dbReference type="ARBA" id="ARBA00022649"/>
    </source>
</evidence>
<dbReference type="GO" id="GO:0016075">
    <property type="term" value="P:rRNA catabolic process"/>
    <property type="evidence" value="ECO:0007669"/>
    <property type="project" value="TreeGrafter"/>
</dbReference>
<evidence type="ECO:0000256" key="1">
    <source>
        <dbReference type="ARBA" id="ARBA00007521"/>
    </source>
</evidence>
<evidence type="ECO:0000256" key="3">
    <source>
        <dbReference type="PIRNR" id="PIRNR033490"/>
    </source>
</evidence>
<dbReference type="GO" id="GO:0006402">
    <property type="term" value="P:mRNA catabolic process"/>
    <property type="evidence" value="ECO:0007669"/>
    <property type="project" value="TreeGrafter"/>
</dbReference>
<evidence type="ECO:0000313" key="5">
    <source>
        <dbReference type="Proteomes" id="UP000727993"/>
    </source>
</evidence>
<protein>
    <recommendedName>
        <fullName evidence="3">mRNA interferase</fullName>
        <ecNumber evidence="3">3.1.-.-</ecNumber>
    </recommendedName>
</protein>
<keyword evidence="2" id="KW-1277">Toxin-antitoxin system</keyword>
<dbReference type="EMBL" id="JADJZA010000001">
    <property type="protein sequence ID" value="MBK9295619.1"/>
    <property type="molecule type" value="Genomic_DNA"/>
</dbReference>
<evidence type="ECO:0000313" key="4">
    <source>
        <dbReference type="EMBL" id="MBK9295619.1"/>
    </source>
</evidence>
<name>A0A936TDH3_9ACTN</name>
<accession>A0A936TDH3</accession>
<keyword evidence="3" id="KW-0378">Hydrolase</keyword>
<dbReference type="GO" id="GO:0004521">
    <property type="term" value="F:RNA endonuclease activity"/>
    <property type="evidence" value="ECO:0007669"/>
    <property type="project" value="TreeGrafter"/>
</dbReference>